<keyword evidence="1" id="KW-1133">Transmembrane helix</keyword>
<reference evidence="3" key="1">
    <citation type="submission" date="2022-11" db="EMBL/GenBank/DDBJ databases">
        <authorList>
            <person name="Petersen C."/>
        </authorList>
    </citation>
    <scope>NUCLEOTIDE SEQUENCE</scope>
    <source>
        <strain evidence="3">IBT 34128</strain>
    </source>
</reference>
<dbReference type="InterPro" id="IPR056019">
    <property type="entry name" value="DUF7598"/>
</dbReference>
<feature type="transmembrane region" description="Helical" evidence="1">
    <location>
        <begin position="89"/>
        <end position="110"/>
    </location>
</feature>
<dbReference type="Pfam" id="PF24535">
    <property type="entry name" value="DUF7598"/>
    <property type="match status" value="1"/>
</dbReference>
<keyword evidence="4" id="KW-1185">Reference proteome</keyword>
<dbReference type="PANTHER" id="PTHR39470">
    <property type="entry name" value="CHROMOSOME 10, WHOLE GENOME SHOTGUN SEQUENCE"/>
    <property type="match status" value="1"/>
</dbReference>
<comment type="caution">
    <text evidence="3">The sequence shown here is derived from an EMBL/GenBank/DDBJ whole genome shotgun (WGS) entry which is preliminary data.</text>
</comment>
<dbReference type="RefSeq" id="XP_056506751.1">
    <property type="nucleotide sequence ID" value="XM_056660253.1"/>
</dbReference>
<proteinExistence type="predicted"/>
<keyword evidence="1" id="KW-0472">Membrane</keyword>
<sequence>MIAKLRESLAGPGYVILNATRVLNIIVFLDIIAACAVMLVKIDMVNSFFFFQAVSHAIVALISIFLIVSELPIGRDYFDRNWPLFGQDAGFITLAGIMMILGVAVLGHLNTDAMSQKSLGLAFWRIVLSAGILAMVLSVVNIVATFVFSDRKAGVSARHVRVYGAVAPQKVVSRTSSRRSFQLSLKREDSLPTYSASPMKRTAKRLTARFPLKISAPINHHNTNDAASSKYSRDSAGVTMPDLTHHPAMYSGHVIKSVLIFFAPIILPRLIRAYRNFRSSSSSRPPPRYLPDGPARSLNVLFGGIVLFLLLSLPFNPHAPEANVFALTRSRINTPTDVLFHRLARVRPDGELTDADSLLKTKFTSLGARKVYLTFGPDTLTSCQFCSFDNLHTFLLYYLPFHVILPHLVHFLLLGVATSASFGARESARWRTKFTLAGLALFALDVLYNQISLMRPMAFMIVDVFCALILYLSATNRFFVKPPPAGEQVEDALEMALKGMMTTSSKLHAVNVTRNAVVRNKSLKSLDDLYWQTIVAAENPTGDTGNARSMVSNSLWDEEEVAKAISRAMAGQGGVDLAELGVNANDFVRGATQGLEL</sequence>
<dbReference type="GeneID" id="81399422"/>
<feature type="transmembrane region" description="Helical" evidence="1">
    <location>
        <begin position="434"/>
        <end position="451"/>
    </location>
</feature>
<feature type="transmembrane region" description="Helical" evidence="1">
    <location>
        <begin position="250"/>
        <end position="271"/>
    </location>
</feature>
<dbReference type="Proteomes" id="UP001141434">
    <property type="component" value="Unassembled WGS sequence"/>
</dbReference>
<dbReference type="EMBL" id="JAPMSZ010000012">
    <property type="protein sequence ID" value="KAJ5081464.1"/>
    <property type="molecule type" value="Genomic_DNA"/>
</dbReference>
<evidence type="ECO:0000256" key="1">
    <source>
        <dbReference type="SAM" id="Phobius"/>
    </source>
</evidence>
<keyword evidence="1" id="KW-0812">Transmembrane</keyword>
<name>A0A9W9JTG3_9EURO</name>
<feature type="transmembrane region" description="Helical" evidence="1">
    <location>
        <begin position="47"/>
        <end position="69"/>
    </location>
</feature>
<evidence type="ECO:0000259" key="2">
    <source>
        <dbReference type="Pfam" id="PF24535"/>
    </source>
</evidence>
<evidence type="ECO:0000313" key="4">
    <source>
        <dbReference type="Proteomes" id="UP001141434"/>
    </source>
</evidence>
<feature type="transmembrane region" description="Helical" evidence="1">
    <location>
        <begin position="457"/>
        <end position="474"/>
    </location>
</feature>
<dbReference type="OrthoDB" id="4218123at2759"/>
<feature type="transmembrane region" description="Helical" evidence="1">
    <location>
        <begin position="122"/>
        <end position="148"/>
    </location>
</feature>
<accession>A0A9W9JTG3</accession>
<feature type="transmembrane region" description="Helical" evidence="1">
    <location>
        <begin position="298"/>
        <end position="315"/>
    </location>
</feature>
<dbReference type="AlphaFoldDB" id="A0A9W9JTG3"/>
<organism evidence="3 4">
    <name type="scientific">Penicillium alfredii</name>
    <dbReference type="NCBI Taxonomy" id="1506179"/>
    <lineage>
        <taxon>Eukaryota</taxon>
        <taxon>Fungi</taxon>
        <taxon>Dikarya</taxon>
        <taxon>Ascomycota</taxon>
        <taxon>Pezizomycotina</taxon>
        <taxon>Eurotiomycetes</taxon>
        <taxon>Eurotiomycetidae</taxon>
        <taxon>Eurotiales</taxon>
        <taxon>Aspergillaceae</taxon>
        <taxon>Penicillium</taxon>
    </lineage>
</organism>
<feature type="domain" description="DUF7598" evidence="2">
    <location>
        <begin position="13"/>
        <end position="147"/>
    </location>
</feature>
<reference evidence="3" key="2">
    <citation type="journal article" date="2023" name="IMA Fungus">
        <title>Comparative genomic study of the Penicillium genus elucidates a diverse pangenome and 15 lateral gene transfer events.</title>
        <authorList>
            <person name="Petersen C."/>
            <person name="Sorensen T."/>
            <person name="Nielsen M.R."/>
            <person name="Sondergaard T.E."/>
            <person name="Sorensen J.L."/>
            <person name="Fitzpatrick D.A."/>
            <person name="Frisvad J.C."/>
            <person name="Nielsen K.L."/>
        </authorList>
    </citation>
    <scope>NUCLEOTIDE SEQUENCE</scope>
    <source>
        <strain evidence="3">IBT 34128</strain>
    </source>
</reference>
<protein>
    <recommendedName>
        <fullName evidence="2">DUF7598 domain-containing protein</fullName>
    </recommendedName>
</protein>
<gene>
    <name evidence="3" type="ORF">NUU61_009728</name>
</gene>
<feature type="transmembrane region" description="Helical" evidence="1">
    <location>
        <begin position="22"/>
        <end position="40"/>
    </location>
</feature>
<dbReference type="PANTHER" id="PTHR39470:SF1">
    <property type="entry name" value="CHORISMATE SYNTHASE PROTEIN"/>
    <property type="match status" value="1"/>
</dbReference>
<feature type="transmembrane region" description="Helical" evidence="1">
    <location>
        <begin position="397"/>
        <end position="422"/>
    </location>
</feature>
<evidence type="ECO:0000313" key="3">
    <source>
        <dbReference type="EMBL" id="KAJ5081464.1"/>
    </source>
</evidence>